<keyword evidence="6" id="KW-0732">Signal</keyword>
<organism evidence="10 11">
    <name type="scientific">Clytia hemisphaerica</name>
    <dbReference type="NCBI Taxonomy" id="252671"/>
    <lineage>
        <taxon>Eukaryota</taxon>
        <taxon>Metazoa</taxon>
        <taxon>Cnidaria</taxon>
        <taxon>Hydrozoa</taxon>
        <taxon>Hydroidolina</taxon>
        <taxon>Leptothecata</taxon>
        <taxon>Obeliida</taxon>
        <taxon>Clytiidae</taxon>
        <taxon>Clytia</taxon>
    </lineage>
</organism>
<feature type="domain" description="Plastocyanin-like" evidence="9">
    <location>
        <begin position="82"/>
        <end position="192"/>
    </location>
</feature>
<dbReference type="InterPro" id="IPR011706">
    <property type="entry name" value="Cu-oxidase_C"/>
</dbReference>
<dbReference type="CDD" id="cd13884">
    <property type="entry name" value="CuRO_2_tcLCC_insect_like"/>
    <property type="match status" value="1"/>
</dbReference>
<evidence type="ECO:0000256" key="1">
    <source>
        <dbReference type="ARBA" id="ARBA00010609"/>
    </source>
</evidence>
<dbReference type="Gene3D" id="2.60.40.420">
    <property type="entry name" value="Cupredoxins - blue copper proteins"/>
    <property type="match status" value="3"/>
</dbReference>
<evidence type="ECO:0000256" key="3">
    <source>
        <dbReference type="ARBA" id="ARBA00023002"/>
    </source>
</evidence>
<dbReference type="PROSITE" id="PS00080">
    <property type="entry name" value="MULTICOPPER_OXIDASE2"/>
    <property type="match status" value="1"/>
</dbReference>
<dbReference type="Pfam" id="PF07731">
    <property type="entry name" value="Cu-oxidase_2"/>
    <property type="match status" value="1"/>
</dbReference>
<dbReference type="AlphaFoldDB" id="A0A7M5U208"/>
<reference evidence="10" key="1">
    <citation type="submission" date="2021-01" db="UniProtKB">
        <authorList>
            <consortium name="EnsemblMetazoa"/>
        </authorList>
    </citation>
    <scope>IDENTIFICATION</scope>
</reference>
<dbReference type="GO" id="GO:0005886">
    <property type="term" value="C:plasma membrane"/>
    <property type="evidence" value="ECO:0007669"/>
    <property type="project" value="TreeGrafter"/>
</dbReference>
<dbReference type="FunFam" id="2.60.40.420:FF:000045">
    <property type="entry name" value="Laccase 2"/>
    <property type="match status" value="1"/>
</dbReference>
<evidence type="ECO:0000256" key="2">
    <source>
        <dbReference type="ARBA" id="ARBA00022723"/>
    </source>
</evidence>
<dbReference type="GO" id="GO:0006826">
    <property type="term" value="P:iron ion transport"/>
    <property type="evidence" value="ECO:0007669"/>
    <property type="project" value="TreeGrafter"/>
</dbReference>
<accession>A0A7M5U208</accession>
<evidence type="ECO:0000313" key="10">
    <source>
        <dbReference type="EnsemblMetazoa" id="CLYHEMP005134.1"/>
    </source>
</evidence>
<feature type="domain" description="Plastocyanin-like" evidence="7">
    <location>
        <begin position="203"/>
        <end position="369"/>
    </location>
</feature>
<dbReference type="InterPro" id="IPR002355">
    <property type="entry name" value="Cu_oxidase_Cu_BS"/>
</dbReference>
<proteinExistence type="inferred from homology"/>
<keyword evidence="2" id="KW-0479">Metal-binding</keyword>
<dbReference type="RefSeq" id="XP_066934642.1">
    <property type="nucleotide sequence ID" value="XM_067078541.1"/>
</dbReference>
<dbReference type="InterPro" id="IPR033138">
    <property type="entry name" value="Cu_oxidase_CS"/>
</dbReference>
<keyword evidence="4" id="KW-0186">Copper</keyword>
<dbReference type="InterPro" id="IPR001117">
    <property type="entry name" value="Cu-oxidase_2nd"/>
</dbReference>
<evidence type="ECO:0000256" key="6">
    <source>
        <dbReference type="SAM" id="SignalP"/>
    </source>
</evidence>
<evidence type="ECO:0000259" key="7">
    <source>
        <dbReference type="Pfam" id="PF00394"/>
    </source>
</evidence>
<dbReference type="CDD" id="cd13905">
    <property type="entry name" value="CuRO_3_tcLLC2_insect_like"/>
    <property type="match status" value="1"/>
</dbReference>
<dbReference type="CDD" id="cd13858">
    <property type="entry name" value="CuRO_1_tcLCC2_insect_like"/>
    <property type="match status" value="1"/>
</dbReference>
<feature type="signal peptide" evidence="6">
    <location>
        <begin position="1"/>
        <end position="17"/>
    </location>
</feature>
<keyword evidence="3" id="KW-0560">Oxidoreductase</keyword>
<dbReference type="GO" id="GO:0005507">
    <property type="term" value="F:copper ion binding"/>
    <property type="evidence" value="ECO:0007669"/>
    <property type="project" value="InterPro"/>
</dbReference>
<dbReference type="PANTHER" id="PTHR11709:SF394">
    <property type="entry name" value="FI03373P-RELATED"/>
    <property type="match status" value="1"/>
</dbReference>
<evidence type="ECO:0000259" key="9">
    <source>
        <dbReference type="Pfam" id="PF07732"/>
    </source>
</evidence>
<sequence>MLFRCILLATAFITVQSYVIPEDFKYDECHPSNETCEYWLVIQEKLTMIYEGDLILSQNGTLYKYDEDPNNIATQIPMDKVVTVDGVHRMVIAVNQSVPGPPIIAYENQRIRVHVRNFLLSDSVTLHWHGQHQRGTPFMDGIGYVSQCPIASGQSFTYEFKAEPKGTYWYHSHVGAQRSNGVFGALIIKERPKDEEKKVPVDVIMSIGDWHHTSSEEVYIKAVYGNFVGKKAYEDTKTLDGGKFSGVPWNSALIEGKGRFKNEQTGEDNGAPLTWYRVKEGAQYRFRVIGVGSMYPIRISVDQHPIMVIASDGYDLKPMMVESFIINPGERFDFLINATQSVGNYWIRGESIEVGVQHHSVEAIFSYEGANKTEEPKTTKRQCSSDNPCIVANCPFYYYFDQDKHSHIKCKLMSDFENAVETPAPVFDETSQEHFMNFAFPGDDEPGAINGRKFEFPGVNSLFQSDEIDNYDCSKHKCGDGEVCYCHYELNVPYDHTIQMVWVNKGSGAGWGHPIHLHGHSFYVVKMAYTQQNMTTGLLLGSKGDSLGENQDITCSNPNGRRFCNTASWKNSTWGKNNIPGLNLKNPPRKDTLIIPTGGYAVIRIRTDNPGKWFLHCHVEEHMLDGMAMIINEASDRVPKPPAGFPICQNFYNDPTRDMSYIRAKQIEGEGETCVQTDLFVAVCCVLGVFVLIQFIVIVVLCMRSKSRAAVENIAMK</sequence>
<dbReference type="OrthoDB" id="2121828at2759"/>
<dbReference type="PROSITE" id="PS00079">
    <property type="entry name" value="MULTICOPPER_OXIDASE1"/>
    <property type="match status" value="1"/>
</dbReference>
<keyword evidence="5" id="KW-1133">Transmembrane helix</keyword>
<keyword evidence="5" id="KW-0812">Transmembrane</keyword>
<dbReference type="InterPro" id="IPR045087">
    <property type="entry name" value="Cu-oxidase_fam"/>
</dbReference>
<dbReference type="Pfam" id="PF07732">
    <property type="entry name" value="Cu-oxidase_3"/>
    <property type="match status" value="1"/>
</dbReference>
<feature type="chain" id="PRO_5029805831" evidence="6">
    <location>
        <begin position="18"/>
        <end position="717"/>
    </location>
</feature>
<dbReference type="EnsemblMetazoa" id="CLYHEMT005134.1">
    <property type="protein sequence ID" value="CLYHEMP005134.1"/>
    <property type="gene ID" value="CLYHEMG005134"/>
</dbReference>
<protein>
    <submittedName>
        <fullName evidence="10">Uncharacterized protein</fullName>
    </submittedName>
</protein>
<dbReference type="InterPro" id="IPR008972">
    <property type="entry name" value="Cupredoxin"/>
</dbReference>
<evidence type="ECO:0000256" key="5">
    <source>
        <dbReference type="SAM" id="Phobius"/>
    </source>
</evidence>
<name>A0A7M5U208_9CNID</name>
<evidence type="ECO:0000256" key="4">
    <source>
        <dbReference type="ARBA" id="ARBA00023008"/>
    </source>
</evidence>
<dbReference type="SUPFAM" id="SSF49503">
    <property type="entry name" value="Cupredoxins"/>
    <property type="match status" value="3"/>
</dbReference>
<keyword evidence="5" id="KW-0472">Membrane</keyword>
<keyword evidence="11" id="KW-1185">Reference proteome</keyword>
<comment type="similarity">
    <text evidence="1">Belongs to the multicopper oxidase family.</text>
</comment>
<dbReference type="Pfam" id="PF00394">
    <property type="entry name" value="Cu-oxidase"/>
    <property type="match status" value="1"/>
</dbReference>
<feature type="domain" description="Plastocyanin-like" evidence="8">
    <location>
        <begin position="483"/>
        <end position="634"/>
    </location>
</feature>
<dbReference type="GO" id="GO:0016491">
    <property type="term" value="F:oxidoreductase activity"/>
    <property type="evidence" value="ECO:0007669"/>
    <property type="project" value="UniProtKB-KW"/>
</dbReference>
<feature type="transmembrane region" description="Helical" evidence="5">
    <location>
        <begin position="679"/>
        <end position="703"/>
    </location>
</feature>
<dbReference type="Proteomes" id="UP000594262">
    <property type="component" value="Unplaced"/>
</dbReference>
<evidence type="ECO:0000259" key="8">
    <source>
        <dbReference type="Pfam" id="PF07731"/>
    </source>
</evidence>
<dbReference type="PANTHER" id="PTHR11709">
    <property type="entry name" value="MULTI-COPPER OXIDASE"/>
    <property type="match status" value="1"/>
</dbReference>
<dbReference type="InterPro" id="IPR011707">
    <property type="entry name" value="Cu-oxidase-like_N"/>
</dbReference>
<dbReference type="GeneID" id="136822304"/>
<evidence type="ECO:0000313" key="11">
    <source>
        <dbReference type="Proteomes" id="UP000594262"/>
    </source>
</evidence>